<evidence type="ECO:0000313" key="5">
    <source>
        <dbReference type="Proteomes" id="UP001558613"/>
    </source>
</evidence>
<evidence type="ECO:0000259" key="3">
    <source>
        <dbReference type="PROSITE" id="PS50158"/>
    </source>
</evidence>
<dbReference type="InterPro" id="IPR032567">
    <property type="entry name" value="RTL1-rel"/>
</dbReference>
<evidence type="ECO:0000313" key="4">
    <source>
        <dbReference type="EMBL" id="KAL1276165.1"/>
    </source>
</evidence>
<dbReference type="PANTHER" id="PTHR15503:SF36">
    <property type="entry name" value="RETROTRANSPOSON GAG-LIKE PROTEIN 5"/>
    <property type="match status" value="1"/>
</dbReference>
<organism evidence="4 5">
    <name type="scientific">Cirrhinus molitorella</name>
    <name type="common">mud carp</name>
    <dbReference type="NCBI Taxonomy" id="172907"/>
    <lineage>
        <taxon>Eukaryota</taxon>
        <taxon>Metazoa</taxon>
        <taxon>Chordata</taxon>
        <taxon>Craniata</taxon>
        <taxon>Vertebrata</taxon>
        <taxon>Euteleostomi</taxon>
        <taxon>Actinopterygii</taxon>
        <taxon>Neopterygii</taxon>
        <taxon>Teleostei</taxon>
        <taxon>Ostariophysi</taxon>
        <taxon>Cypriniformes</taxon>
        <taxon>Cyprinidae</taxon>
        <taxon>Labeoninae</taxon>
        <taxon>Labeonini</taxon>
        <taxon>Cirrhinus</taxon>
    </lineage>
</organism>
<gene>
    <name evidence="4" type="ORF">QQF64_035788</name>
</gene>
<dbReference type="PROSITE" id="PS50158">
    <property type="entry name" value="ZF_CCHC"/>
    <property type="match status" value="1"/>
</dbReference>
<sequence>MDPAEETNLHAALELQGVMLGRHEHELSAARRSLESITAQLGDLVERLNQLSLLRTASQPAATSTPAHEPRVNNPPPYAGEATSCRSFLTQCEVVFSLQPRTYSTETAKVAFVISLLTGRARDWGAATWESQTLCCFEYRLFRQEMLKVFDHSVFGKEASRLLASLQQGRRSVADYSVEFRTLAATSEWNPEALSARFLEGLRESLKDELYAREVPESLDELIALAIRLDARRELRRRVRGTSELDSPIPSAPRAPTEEPMQIGRLRLSARERQRRRLEGLCMYCAAAGHQAHDCPISPSNRSSKVKTTVGGITVPTSKNSRTVFSVLISVNNMSFKTSALIDSGAEGDFADEEWVRAHKIPCMSLDHPIAVQGLEGRTLMQITHKTVPVEDADLSRVPTEYHDLRAVFSRSRAVSLPPSRPRVVGALAWGIESRVKRAQAEIEVPEGCPTGLLFVPQSVRAAVLQWGHSSRFACHPAAEIFPLSASVRRRCLRIRHCRVGSFIFPGRPGSGGDLLRSSCGG</sequence>
<evidence type="ECO:0000256" key="2">
    <source>
        <dbReference type="SAM" id="MobiDB-lite"/>
    </source>
</evidence>
<dbReference type="CDD" id="cd00303">
    <property type="entry name" value="retropepsin_like"/>
    <property type="match status" value="1"/>
</dbReference>
<comment type="caution">
    <text evidence="4">The sequence shown here is derived from an EMBL/GenBank/DDBJ whole genome shotgun (WGS) entry which is preliminary data.</text>
</comment>
<name>A0ABR3NGR3_9TELE</name>
<keyword evidence="1" id="KW-0479">Metal-binding</keyword>
<dbReference type="PANTHER" id="PTHR15503">
    <property type="entry name" value="LDOC1 RELATED"/>
    <property type="match status" value="1"/>
</dbReference>
<dbReference type="Pfam" id="PF03732">
    <property type="entry name" value="Retrotrans_gag"/>
    <property type="match status" value="1"/>
</dbReference>
<dbReference type="InterPro" id="IPR001878">
    <property type="entry name" value="Znf_CCHC"/>
</dbReference>
<keyword evidence="1" id="KW-0862">Zinc</keyword>
<feature type="region of interest" description="Disordered" evidence="2">
    <location>
        <begin position="240"/>
        <end position="259"/>
    </location>
</feature>
<reference evidence="4 5" key="1">
    <citation type="submission" date="2023-09" db="EMBL/GenBank/DDBJ databases">
        <authorList>
            <person name="Wang M."/>
        </authorList>
    </citation>
    <scope>NUCLEOTIDE SEQUENCE [LARGE SCALE GENOMIC DNA]</scope>
    <source>
        <strain evidence="4">GT-2023</strain>
        <tissue evidence="4">Liver</tissue>
    </source>
</reference>
<evidence type="ECO:0000256" key="1">
    <source>
        <dbReference type="PROSITE-ProRule" id="PRU00047"/>
    </source>
</evidence>
<keyword evidence="1" id="KW-0863">Zinc-finger</keyword>
<dbReference type="InterPro" id="IPR005162">
    <property type="entry name" value="Retrotrans_gag_dom"/>
</dbReference>
<dbReference type="Proteomes" id="UP001558613">
    <property type="component" value="Unassembled WGS sequence"/>
</dbReference>
<accession>A0ABR3NGR3</accession>
<feature type="region of interest" description="Disordered" evidence="2">
    <location>
        <begin position="59"/>
        <end position="79"/>
    </location>
</feature>
<feature type="domain" description="CCHC-type" evidence="3">
    <location>
        <begin position="282"/>
        <end position="296"/>
    </location>
</feature>
<protein>
    <recommendedName>
        <fullName evidence="3">CCHC-type domain-containing protein</fullName>
    </recommendedName>
</protein>
<dbReference type="InterPro" id="IPR036875">
    <property type="entry name" value="Znf_CCHC_sf"/>
</dbReference>
<proteinExistence type="predicted"/>
<dbReference type="EMBL" id="JAYMGO010000004">
    <property type="protein sequence ID" value="KAL1276165.1"/>
    <property type="molecule type" value="Genomic_DNA"/>
</dbReference>
<dbReference type="SUPFAM" id="SSF57756">
    <property type="entry name" value="Retrovirus zinc finger-like domains"/>
    <property type="match status" value="1"/>
</dbReference>
<keyword evidence="5" id="KW-1185">Reference proteome</keyword>